<evidence type="ECO:0000256" key="8">
    <source>
        <dbReference type="ARBA" id="ARBA00022737"/>
    </source>
</evidence>
<evidence type="ECO:0000256" key="10">
    <source>
        <dbReference type="ARBA" id="ARBA00022989"/>
    </source>
</evidence>
<evidence type="ECO:0000256" key="7">
    <source>
        <dbReference type="ARBA" id="ARBA00022729"/>
    </source>
</evidence>
<dbReference type="Proteomes" id="UP001152561">
    <property type="component" value="Unassembled WGS sequence"/>
</dbReference>
<dbReference type="Pfam" id="PF00560">
    <property type="entry name" value="LRR_1"/>
    <property type="match status" value="1"/>
</dbReference>
<evidence type="ECO:0000256" key="17">
    <source>
        <dbReference type="ARBA" id="ARBA00058795"/>
    </source>
</evidence>
<feature type="domain" description="Leucine-rich repeat-containing N-terminal plant-type" evidence="21">
    <location>
        <begin position="70"/>
        <end position="103"/>
    </location>
</feature>
<dbReference type="GO" id="GO:0010241">
    <property type="term" value="P:ent-kaurene oxidation to kaurenoic acid"/>
    <property type="evidence" value="ECO:0007669"/>
    <property type="project" value="InterPro"/>
</dbReference>
<dbReference type="OrthoDB" id="2789670at2759"/>
<name>A0A9Q1R4H1_9SOLA</name>
<sequence>MHASSCFLIFLLPSLLFSLSYAHSNEEASFIARRQLLMLPEDGDLPDNYEYEINLNFTFSNSRLRRAYIALKSWKEAVYADPFNFTSNWEGPDICNYKGVFCSPALDDPSVMVVAGIDLNHTDIAAHLPARILHELDVSNNLLVDPFPKVVLSMPSLKYLDLRFNNFEGAVPPELFDKDLDALFLNDSHFTSTIPDTLGNSSASVIVFANNKFTGCIPSSIGKMTDLDEIVFLNNDLAGCLPDEIGLLKNVTVFNVAGNLFFGTLPKTFKGLSQIELLDFSDNKLSGIFSEDLYRLPHLKNLTFALNYFSGEVPLGTVLTVGGPAVALGGISLWFLKEYVNDQKRKSSNFLPPVPEVPGLPVIGNLLQMTEKKPHKTFTYWAETYGPIYSIKTGANTIVVLNSNELAKEAMVTRYLAISTRKLTNALKILTCDKSIVAISDYDEFHKIVKRHILTSVLGPTAQKRHRIHRDTLIENVSKQLHDLVRNDPNEAVNLRKTFQSELFGLALKQALGKDVESVCVEELDATLPREELLKILVLDIMEGAIDVDWRDFFPYLKWVPNKSFEKRIQLKHLRREAVMKALIIEQRKRISSGEELNSYIDYLLSEANTLTEKQILMLLWEEIIETSDTTVVSTEWAMYELAKDPKRQEQLFLEIQNVCGSNKITEEKLCQLPYLCAVFHETLRKHSPVPIVPLRYVHQDTQLGGYHIPKGVEIAINIYGCNRDKKLWESPDEWKPERFLDGKYDPMELQKTMVFGAGKRVCAGALQAMTISCTTIARLIQEFEWSLKEGEEENVATMGLTTHKLHPMQAHIKPRY</sequence>
<dbReference type="InterPro" id="IPR036396">
    <property type="entry name" value="Cyt_P450_sf"/>
</dbReference>
<comment type="cofactor">
    <cofactor evidence="1 19">
        <name>heme</name>
        <dbReference type="ChEBI" id="CHEBI:30413"/>
    </cofactor>
</comment>
<dbReference type="GO" id="GO:0052615">
    <property type="term" value="F:ent-kaurene oxidase activity"/>
    <property type="evidence" value="ECO:0007669"/>
    <property type="project" value="UniProtKB-EC"/>
</dbReference>
<evidence type="ECO:0000256" key="11">
    <source>
        <dbReference type="ARBA" id="ARBA00023002"/>
    </source>
</evidence>
<dbReference type="Gene3D" id="3.80.10.10">
    <property type="entry name" value="Ribonuclease Inhibitor"/>
    <property type="match status" value="2"/>
</dbReference>
<dbReference type="FunFam" id="3.80.10.10:FF:000041">
    <property type="entry name" value="LRR receptor-like serine/threonine-protein kinase ERECTA"/>
    <property type="match status" value="1"/>
</dbReference>
<feature type="signal peptide" evidence="20">
    <location>
        <begin position="1"/>
        <end position="22"/>
    </location>
</feature>
<dbReference type="GO" id="GO:0009686">
    <property type="term" value="P:gibberellin biosynthetic process"/>
    <property type="evidence" value="ECO:0007669"/>
    <property type="project" value="InterPro"/>
</dbReference>
<organism evidence="22 23">
    <name type="scientific">Anisodus acutangulus</name>
    <dbReference type="NCBI Taxonomy" id="402998"/>
    <lineage>
        <taxon>Eukaryota</taxon>
        <taxon>Viridiplantae</taxon>
        <taxon>Streptophyta</taxon>
        <taxon>Embryophyta</taxon>
        <taxon>Tracheophyta</taxon>
        <taxon>Spermatophyta</taxon>
        <taxon>Magnoliopsida</taxon>
        <taxon>eudicotyledons</taxon>
        <taxon>Gunneridae</taxon>
        <taxon>Pentapetalae</taxon>
        <taxon>asterids</taxon>
        <taxon>lamiids</taxon>
        <taxon>Solanales</taxon>
        <taxon>Solanaceae</taxon>
        <taxon>Solanoideae</taxon>
        <taxon>Hyoscyameae</taxon>
        <taxon>Anisodus</taxon>
    </lineage>
</organism>
<evidence type="ECO:0000256" key="9">
    <source>
        <dbReference type="ARBA" id="ARBA00022805"/>
    </source>
</evidence>
<keyword evidence="6 19" id="KW-0479">Metal-binding</keyword>
<proteinExistence type="inferred from homology"/>
<evidence type="ECO:0000256" key="13">
    <source>
        <dbReference type="ARBA" id="ARBA00023033"/>
    </source>
</evidence>
<dbReference type="InterPro" id="IPR013210">
    <property type="entry name" value="LRR_N_plant-typ"/>
</dbReference>
<comment type="similarity">
    <text evidence="2">Belongs to the cytochrome P450 family.</text>
</comment>
<dbReference type="PANTHER" id="PTHR47283">
    <property type="entry name" value="ENT-KAURENE OXIDASE, CHLOROPLASTIC"/>
    <property type="match status" value="1"/>
</dbReference>
<keyword evidence="23" id="KW-1185">Reference proteome</keyword>
<dbReference type="FunFam" id="1.10.630.10:FF:000062">
    <property type="entry name" value="Ent-kaurene oxidase 2"/>
    <property type="match status" value="1"/>
</dbReference>
<dbReference type="SUPFAM" id="SSF48264">
    <property type="entry name" value="Cytochrome P450"/>
    <property type="match status" value="1"/>
</dbReference>
<evidence type="ECO:0000256" key="6">
    <source>
        <dbReference type="ARBA" id="ARBA00022723"/>
    </source>
</evidence>
<dbReference type="GO" id="GO:0005783">
    <property type="term" value="C:endoplasmic reticulum"/>
    <property type="evidence" value="ECO:0007669"/>
    <property type="project" value="TreeGrafter"/>
</dbReference>
<dbReference type="Pfam" id="PF00067">
    <property type="entry name" value="p450"/>
    <property type="match status" value="1"/>
</dbReference>
<dbReference type="InterPro" id="IPR002401">
    <property type="entry name" value="Cyt_P450_E_grp-I"/>
</dbReference>
<dbReference type="GO" id="GO:0016709">
    <property type="term" value="F:oxidoreductase activity, acting on paired donors, with incorporation or reduction of molecular oxygen, NAD(P)H as one donor, and incorporation of one atom of oxygen"/>
    <property type="evidence" value="ECO:0007669"/>
    <property type="project" value="TreeGrafter"/>
</dbReference>
<evidence type="ECO:0000313" key="22">
    <source>
        <dbReference type="EMBL" id="KAJ8538031.1"/>
    </source>
</evidence>
<keyword evidence="8" id="KW-0677">Repeat</keyword>
<evidence type="ECO:0000256" key="15">
    <source>
        <dbReference type="ARBA" id="ARBA00023180"/>
    </source>
</evidence>
<dbReference type="PANTHER" id="PTHR47283:SF1">
    <property type="entry name" value="ENT-KAURENE OXIDASE, CHLOROPLASTIC"/>
    <property type="match status" value="1"/>
</dbReference>
<evidence type="ECO:0000259" key="21">
    <source>
        <dbReference type="Pfam" id="PF08263"/>
    </source>
</evidence>
<dbReference type="GO" id="GO:0050832">
    <property type="term" value="P:defense response to fungus"/>
    <property type="evidence" value="ECO:0007669"/>
    <property type="project" value="UniProtKB-ARBA"/>
</dbReference>
<dbReference type="Gene3D" id="1.10.630.10">
    <property type="entry name" value="Cytochrome P450"/>
    <property type="match status" value="1"/>
</dbReference>
<dbReference type="SUPFAM" id="SSF52058">
    <property type="entry name" value="L domain-like"/>
    <property type="match status" value="1"/>
</dbReference>
<dbReference type="GO" id="GO:0020037">
    <property type="term" value="F:heme binding"/>
    <property type="evidence" value="ECO:0007669"/>
    <property type="project" value="InterPro"/>
</dbReference>
<keyword evidence="7 20" id="KW-0732">Signal</keyword>
<keyword evidence="5" id="KW-0812">Transmembrane</keyword>
<reference evidence="23" key="1">
    <citation type="journal article" date="2023" name="Proc. Natl. Acad. Sci. U.S.A.">
        <title>Genomic and structural basis for evolution of tropane alkaloid biosynthesis.</title>
        <authorList>
            <person name="Wanga Y.-J."/>
            <person name="Taina T."/>
            <person name="Yua J.-Y."/>
            <person name="Lia J."/>
            <person name="Xua B."/>
            <person name="Chenc J."/>
            <person name="D'Auriad J.C."/>
            <person name="Huanga J.-P."/>
            <person name="Huanga S.-X."/>
        </authorList>
    </citation>
    <scope>NUCLEOTIDE SEQUENCE [LARGE SCALE GENOMIC DNA]</scope>
    <source>
        <strain evidence="23">cv. KIB-2019</strain>
    </source>
</reference>
<dbReference type="Pfam" id="PF13855">
    <property type="entry name" value="LRR_8"/>
    <property type="match status" value="1"/>
</dbReference>
<keyword evidence="12 19" id="KW-0408">Iron</keyword>
<evidence type="ECO:0000256" key="3">
    <source>
        <dbReference type="ARBA" id="ARBA00022614"/>
    </source>
</evidence>
<protein>
    <recommendedName>
        <fullName evidence="18">ent-kaurene monooxygenase</fullName>
        <ecNumber evidence="18">1.14.14.86</ecNumber>
    </recommendedName>
</protein>
<keyword evidence="15" id="KW-0325">Glycoprotein</keyword>
<evidence type="ECO:0000256" key="12">
    <source>
        <dbReference type="ARBA" id="ARBA00023004"/>
    </source>
</evidence>
<evidence type="ECO:0000256" key="18">
    <source>
        <dbReference type="ARBA" id="ARBA00066565"/>
    </source>
</evidence>
<dbReference type="PRINTS" id="PR00463">
    <property type="entry name" value="EP450I"/>
</dbReference>
<dbReference type="PROSITE" id="PS00086">
    <property type="entry name" value="CYTOCHROME_P450"/>
    <property type="match status" value="1"/>
</dbReference>
<evidence type="ECO:0000256" key="16">
    <source>
        <dbReference type="ARBA" id="ARBA00023766"/>
    </source>
</evidence>
<keyword evidence="3" id="KW-0433">Leucine-rich repeat</keyword>
<comment type="caution">
    <text evidence="22">The sequence shown here is derived from an EMBL/GenBank/DDBJ whole genome shotgun (WGS) entry which is preliminary data.</text>
</comment>
<evidence type="ECO:0000256" key="20">
    <source>
        <dbReference type="SAM" id="SignalP"/>
    </source>
</evidence>
<comment type="subcellular location">
    <subcellularLocation>
        <location evidence="16">Plastid</location>
        <location evidence="16">Chloroplast outer membrane</location>
        <topology evidence="16">Single-pass membrane protein</topology>
    </subcellularLocation>
</comment>
<feature type="chain" id="PRO_5040179445" description="ent-kaurene monooxygenase" evidence="20">
    <location>
        <begin position="23"/>
        <end position="817"/>
    </location>
</feature>
<evidence type="ECO:0000256" key="5">
    <source>
        <dbReference type="ARBA" id="ARBA00022692"/>
    </source>
</evidence>
<dbReference type="CDD" id="cd11075">
    <property type="entry name" value="CYP77_89"/>
    <property type="match status" value="1"/>
</dbReference>
<evidence type="ECO:0000256" key="1">
    <source>
        <dbReference type="ARBA" id="ARBA00001971"/>
    </source>
</evidence>
<dbReference type="GO" id="GO:0009707">
    <property type="term" value="C:chloroplast outer membrane"/>
    <property type="evidence" value="ECO:0007669"/>
    <property type="project" value="UniProtKB-SubCell"/>
</dbReference>
<gene>
    <name evidence="22" type="ORF">K7X08_014571</name>
</gene>
<evidence type="ECO:0000313" key="23">
    <source>
        <dbReference type="Proteomes" id="UP001152561"/>
    </source>
</evidence>
<dbReference type="EMBL" id="JAJAGQ010000017">
    <property type="protein sequence ID" value="KAJ8538031.1"/>
    <property type="molecule type" value="Genomic_DNA"/>
</dbReference>
<evidence type="ECO:0000256" key="2">
    <source>
        <dbReference type="ARBA" id="ARBA00010617"/>
    </source>
</evidence>
<dbReference type="InterPro" id="IPR032675">
    <property type="entry name" value="LRR_dom_sf"/>
</dbReference>
<dbReference type="Pfam" id="PF08263">
    <property type="entry name" value="LRRNT_2"/>
    <property type="match status" value="1"/>
</dbReference>
<dbReference type="GO" id="GO:0005506">
    <property type="term" value="F:iron ion binding"/>
    <property type="evidence" value="ECO:0007669"/>
    <property type="project" value="InterPro"/>
</dbReference>
<evidence type="ECO:0000256" key="19">
    <source>
        <dbReference type="PIRSR" id="PIRSR602401-1"/>
    </source>
</evidence>
<keyword evidence="9" id="KW-0934">Plastid</keyword>
<dbReference type="AlphaFoldDB" id="A0A9Q1R4H1"/>
<dbReference type="InterPro" id="IPR001611">
    <property type="entry name" value="Leu-rich_rpt"/>
</dbReference>
<keyword evidence="4 19" id="KW-0349">Heme</keyword>
<dbReference type="EC" id="1.14.14.86" evidence="18"/>
<comment type="function">
    <text evidence="17">Catalyzes three successive oxidations of the 4-methyl group of ent-kaurene giving kaurenoic acid, a key step in gibberellins (GAs) biosynthesis. GAs, which are involved many processes, including stem elongation, play a central role in plant development.</text>
</comment>
<accession>A0A9Q1R4H1</accession>
<keyword evidence="14" id="KW-0472">Membrane</keyword>
<dbReference type="InterPro" id="IPR044225">
    <property type="entry name" value="KO_chloroplastic"/>
</dbReference>
<dbReference type="InterPro" id="IPR017972">
    <property type="entry name" value="Cyt_P450_CS"/>
</dbReference>
<keyword evidence="9" id="KW-1002">Plastid outer membrane</keyword>
<feature type="binding site" description="axial binding residue" evidence="19">
    <location>
        <position position="763"/>
    </location>
    <ligand>
        <name>heme</name>
        <dbReference type="ChEBI" id="CHEBI:30413"/>
    </ligand>
    <ligandPart>
        <name>Fe</name>
        <dbReference type="ChEBI" id="CHEBI:18248"/>
    </ligandPart>
</feature>
<keyword evidence="11" id="KW-0560">Oxidoreductase</keyword>
<evidence type="ECO:0000256" key="4">
    <source>
        <dbReference type="ARBA" id="ARBA00022617"/>
    </source>
</evidence>
<evidence type="ECO:0000256" key="14">
    <source>
        <dbReference type="ARBA" id="ARBA00023136"/>
    </source>
</evidence>
<keyword evidence="13" id="KW-0503">Monooxygenase</keyword>
<keyword evidence="10" id="KW-1133">Transmembrane helix</keyword>
<dbReference type="InterPro" id="IPR001128">
    <property type="entry name" value="Cyt_P450"/>
</dbReference>